<dbReference type="GO" id="GO:0008324">
    <property type="term" value="F:monoatomic cation transmembrane transporter activity"/>
    <property type="evidence" value="ECO:0007669"/>
    <property type="project" value="InterPro"/>
</dbReference>
<evidence type="ECO:0000256" key="5">
    <source>
        <dbReference type="ARBA" id="ARBA00022989"/>
    </source>
</evidence>
<evidence type="ECO:0000256" key="7">
    <source>
        <dbReference type="ARBA" id="ARBA00023136"/>
    </source>
</evidence>
<dbReference type="RefSeq" id="WP_135993112.1">
    <property type="nucleotide sequence ID" value="NZ_CARMWJ010000015.1"/>
</dbReference>
<organism evidence="9 10">
    <name type="scientific">Muribaculum intestinale</name>
    <dbReference type="NCBI Taxonomy" id="1796646"/>
    <lineage>
        <taxon>Bacteria</taxon>
        <taxon>Pseudomonadati</taxon>
        <taxon>Bacteroidota</taxon>
        <taxon>Bacteroidia</taxon>
        <taxon>Bacteroidales</taxon>
        <taxon>Muribaculaceae</taxon>
        <taxon>Muribaculum</taxon>
    </lineage>
</organism>
<evidence type="ECO:0000256" key="2">
    <source>
        <dbReference type="ARBA" id="ARBA00022448"/>
    </source>
</evidence>
<evidence type="ECO:0000313" key="9">
    <source>
        <dbReference type="EMBL" id="TGY74457.1"/>
    </source>
</evidence>
<evidence type="ECO:0000256" key="6">
    <source>
        <dbReference type="ARBA" id="ARBA00023065"/>
    </source>
</evidence>
<keyword evidence="4 8" id="KW-0812">Transmembrane</keyword>
<evidence type="ECO:0000256" key="1">
    <source>
        <dbReference type="ARBA" id="ARBA00004651"/>
    </source>
</evidence>
<feature type="transmembrane region" description="Helical" evidence="8">
    <location>
        <begin position="405"/>
        <end position="424"/>
    </location>
</feature>
<dbReference type="PANTHER" id="PTHR32024:SF1">
    <property type="entry name" value="KTR SYSTEM POTASSIUM UPTAKE PROTEIN B"/>
    <property type="match status" value="1"/>
</dbReference>
<feature type="transmembrane region" description="Helical" evidence="8">
    <location>
        <begin position="34"/>
        <end position="60"/>
    </location>
</feature>
<feature type="transmembrane region" description="Helical" evidence="8">
    <location>
        <begin position="281"/>
        <end position="303"/>
    </location>
</feature>
<name>A0A4S2FYA1_9BACT</name>
<evidence type="ECO:0000256" key="3">
    <source>
        <dbReference type="ARBA" id="ARBA00022475"/>
    </source>
</evidence>
<evidence type="ECO:0000256" key="4">
    <source>
        <dbReference type="ARBA" id="ARBA00022692"/>
    </source>
</evidence>
<dbReference type="AlphaFoldDB" id="A0A4S2FYA1"/>
<evidence type="ECO:0000256" key="8">
    <source>
        <dbReference type="SAM" id="Phobius"/>
    </source>
</evidence>
<evidence type="ECO:0000313" key="10">
    <source>
        <dbReference type="Proteomes" id="UP000306630"/>
    </source>
</evidence>
<feature type="transmembrane region" description="Helical" evidence="8">
    <location>
        <begin position="351"/>
        <end position="371"/>
    </location>
</feature>
<keyword evidence="2" id="KW-0813">Transport</keyword>
<sequence length="620" mass="68380">MTMNIKSRLSAIAKFTLSHRWQQTLRRNRPAVDIAGSILGVANVLGSMACVALFIAYLGYDRSPAEVKSMMVWFKAIQWIYVVRILFSLIFDYRRTITYTKVIKWIVDIAVLVTLLPAIYPRPDAPWLPWLSTILYSRKFLVAVLLAYALTDICYTTVQAMGKHTNPSLILSVSFLVFIFLGSFLLMMPKCTLYPISYADSLFVATSAVCITGLTTIDVATTFTPLGLLVLGLLIQIGGLGVMTFTSFFALFFSGNTSIYNQMMIKDMISSQNINSLLPTLLYILGFTITIEAIGAAGVWLSVHGLLGMSPEEEVVFSLFHSLSAFCNAGFSNLPGGLSNPRLMNSDQSVYIVISLIVIAGAIGFPILVNFRDMTIDILRRIWNRIRGRRYSQRNVHICNLNTKIALYTTTVIFVAGILLFWFFERHNTLEGMSPWVQWVQALFNSTTPRSSGFASVNPAMFLDVTLVIVIFQMWVGGAAQSTAGGVKVNTLAAILLNLRAIVTGRTRVTAFNRKISIGSIRRANAVVTLSIVSLLFYVVAMLVLEPELPPKAVIFESISGLFTVGSSLGITDSLHTSSKILLCTAMFLGRVGIISLLVGVAGDRRDPPVEYPEENLIIN</sequence>
<dbReference type="Proteomes" id="UP000306630">
    <property type="component" value="Unassembled WGS sequence"/>
</dbReference>
<reference evidence="9 10" key="1">
    <citation type="submission" date="2019-04" db="EMBL/GenBank/DDBJ databases">
        <title>Microbes associate with the intestines of laboratory mice.</title>
        <authorList>
            <person name="Navarre W."/>
            <person name="Wong E."/>
            <person name="Huang K."/>
            <person name="Tropini C."/>
            <person name="Ng K."/>
            <person name="Yu B."/>
        </authorList>
    </citation>
    <scope>NUCLEOTIDE SEQUENCE [LARGE SCALE GENOMIC DNA]</scope>
    <source>
        <strain evidence="9 10">NM06_A21</strain>
    </source>
</reference>
<feature type="transmembrane region" description="Helical" evidence="8">
    <location>
        <begin position="228"/>
        <end position="253"/>
    </location>
</feature>
<protein>
    <submittedName>
        <fullName evidence="9">Potassium transporter</fullName>
    </submittedName>
</protein>
<dbReference type="PANTHER" id="PTHR32024">
    <property type="entry name" value="TRK SYSTEM POTASSIUM UPTAKE PROTEIN TRKG-RELATED"/>
    <property type="match status" value="1"/>
</dbReference>
<gene>
    <name evidence="9" type="ORF">E5333_06540</name>
</gene>
<keyword evidence="6" id="KW-0406">Ion transport</keyword>
<feature type="transmembrane region" description="Helical" evidence="8">
    <location>
        <begin position="460"/>
        <end position="480"/>
    </location>
</feature>
<proteinExistence type="predicted"/>
<dbReference type="InterPro" id="IPR003445">
    <property type="entry name" value="Cat_transpt"/>
</dbReference>
<feature type="transmembrane region" description="Helical" evidence="8">
    <location>
        <begin position="140"/>
        <end position="158"/>
    </location>
</feature>
<comment type="subcellular location">
    <subcellularLocation>
        <location evidence="1">Cell membrane</location>
        <topology evidence="1">Multi-pass membrane protein</topology>
    </subcellularLocation>
</comment>
<comment type="caution">
    <text evidence="9">The sequence shown here is derived from an EMBL/GenBank/DDBJ whole genome shotgun (WGS) entry which is preliminary data.</text>
</comment>
<keyword evidence="3" id="KW-1003">Cell membrane</keyword>
<feature type="transmembrane region" description="Helical" evidence="8">
    <location>
        <begin position="524"/>
        <end position="545"/>
    </location>
</feature>
<dbReference type="Pfam" id="PF02386">
    <property type="entry name" value="TrkH"/>
    <property type="match status" value="1"/>
</dbReference>
<feature type="transmembrane region" description="Helical" evidence="8">
    <location>
        <begin position="170"/>
        <end position="189"/>
    </location>
</feature>
<accession>A0A4S2FYA1</accession>
<keyword evidence="7 8" id="KW-0472">Membrane</keyword>
<dbReference type="EMBL" id="SRYD01000021">
    <property type="protein sequence ID" value="TGY74457.1"/>
    <property type="molecule type" value="Genomic_DNA"/>
</dbReference>
<dbReference type="GO" id="GO:0030001">
    <property type="term" value="P:metal ion transport"/>
    <property type="evidence" value="ECO:0007669"/>
    <property type="project" value="UniProtKB-ARBA"/>
</dbReference>
<dbReference type="GO" id="GO:0005886">
    <property type="term" value="C:plasma membrane"/>
    <property type="evidence" value="ECO:0007669"/>
    <property type="project" value="UniProtKB-SubCell"/>
</dbReference>
<feature type="transmembrane region" description="Helical" evidence="8">
    <location>
        <begin position="581"/>
        <end position="603"/>
    </location>
</feature>
<keyword evidence="5 8" id="KW-1133">Transmembrane helix</keyword>
<feature type="transmembrane region" description="Helical" evidence="8">
    <location>
        <begin position="201"/>
        <end position="221"/>
    </location>
</feature>
<feature type="transmembrane region" description="Helical" evidence="8">
    <location>
        <begin position="72"/>
        <end position="90"/>
    </location>
</feature>